<keyword evidence="8" id="KW-1185">Reference proteome</keyword>
<gene>
    <name evidence="7" type="ORF">CBF30_07975</name>
</gene>
<evidence type="ECO:0000313" key="7">
    <source>
        <dbReference type="EMBL" id="RSU07180.1"/>
    </source>
</evidence>
<keyword evidence="4" id="KW-0472">Membrane</keyword>
<dbReference type="RefSeq" id="WP_126824839.1">
    <property type="nucleotide sequence ID" value="NZ_JBHLWU010000002.1"/>
</dbReference>
<evidence type="ECO:0000256" key="6">
    <source>
        <dbReference type="ARBA" id="ARBA00023288"/>
    </source>
</evidence>
<dbReference type="Gene3D" id="3.40.190.10">
    <property type="entry name" value="Periplasmic binding protein-like II"/>
    <property type="match status" value="2"/>
</dbReference>
<dbReference type="Proteomes" id="UP000288669">
    <property type="component" value="Unassembled WGS sequence"/>
</dbReference>
<comment type="similarity">
    <text evidence="2">Belongs to the NlpA lipoprotein family.</text>
</comment>
<comment type="subcellular location">
    <subcellularLocation>
        <location evidence="1">Membrane</location>
        <topology evidence="1">Lipid-anchor</topology>
    </subcellularLocation>
</comment>
<comment type="caution">
    <text evidence="7">The sequence shown here is derived from an EMBL/GenBank/DDBJ whole genome shotgun (WGS) entry which is preliminary data.</text>
</comment>
<name>A0A430AGZ6_9ENTE</name>
<keyword evidence="6" id="KW-0449">Lipoprotein</keyword>
<evidence type="ECO:0000256" key="2">
    <source>
        <dbReference type="ARBA" id="ARBA00008973"/>
    </source>
</evidence>
<proteinExistence type="inferred from homology"/>
<sequence>MRKKIGWSLVLVILLILGGCGQRTKASDEGKIIIGSLGSDAEIWQYIAKSDAAKKAGLNIEVQDINDGVALNTATADKKVDVNAFQSYSYLVSFNKDSKSKLIPIATTYLEPMGIYSSKIKKIKEVPNHAVVALADNPANAARGLKLLAAAGLITLKSDFDSGIGSTADIVSNPKNLVFKLIDDKTGPRVLKDVDLATIGNTIALEGGLNVLKDAIYYEKVEAGTKENINILATASSNKNNKKLKKLAKLYHSSEVKAYIKKHFAGTKVDVNQPISYLSN</sequence>
<dbReference type="SUPFAM" id="SSF53850">
    <property type="entry name" value="Periplasmic binding protein-like II"/>
    <property type="match status" value="1"/>
</dbReference>
<dbReference type="OrthoDB" id="9812878at2"/>
<organism evidence="7 8">
    <name type="scientific">Vagococcus entomophilus</name>
    <dbReference type="NCBI Taxonomy" id="1160095"/>
    <lineage>
        <taxon>Bacteria</taxon>
        <taxon>Bacillati</taxon>
        <taxon>Bacillota</taxon>
        <taxon>Bacilli</taxon>
        <taxon>Lactobacillales</taxon>
        <taxon>Enterococcaceae</taxon>
        <taxon>Vagococcus</taxon>
    </lineage>
</organism>
<dbReference type="PROSITE" id="PS51257">
    <property type="entry name" value="PROKAR_LIPOPROTEIN"/>
    <property type="match status" value="1"/>
</dbReference>
<dbReference type="PANTHER" id="PTHR30429:SF3">
    <property type="entry name" value="LIPOPROTEIN"/>
    <property type="match status" value="1"/>
</dbReference>
<dbReference type="PANTHER" id="PTHR30429">
    <property type="entry name" value="D-METHIONINE-BINDING LIPOPROTEIN METQ"/>
    <property type="match status" value="1"/>
</dbReference>
<dbReference type="AlphaFoldDB" id="A0A430AGZ6"/>
<dbReference type="GO" id="GO:0016020">
    <property type="term" value="C:membrane"/>
    <property type="evidence" value="ECO:0007669"/>
    <property type="project" value="UniProtKB-SubCell"/>
</dbReference>
<evidence type="ECO:0000256" key="5">
    <source>
        <dbReference type="ARBA" id="ARBA00023139"/>
    </source>
</evidence>
<dbReference type="InterPro" id="IPR004872">
    <property type="entry name" value="Lipoprotein_NlpA"/>
</dbReference>
<reference evidence="7 8" key="1">
    <citation type="submission" date="2017-05" db="EMBL/GenBank/DDBJ databases">
        <title>Vagococcus spp. assemblies.</title>
        <authorList>
            <person name="Gulvik C.A."/>
        </authorList>
    </citation>
    <scope>NUCLEOTIDE SEQUENCE [LARGE SCALE GENOMIC DNA]</scope>
    <source>
        <strain evidence="7 8">DSM 24756</strain>
    </source>
</reference>
<accession>A0A430AGZ6</accession>
<evidence type="ECO:0000256" key="1">
    <source>
        <dbReference type="ARBA" id="ARBA00004635"/>
    </source>
</evidence>
<keyword evidence="5" id="KW-0564">Palmitate</keyword>
<dbReference type="Pfam" id="PF03180">
    <property type="entry name" value="Lipoprotein_9"/>
    <property type="match status" value="1"/>
</dbReference>
<evidence type="ECO:0000313" key="8">
    <source>
        <dbReference type="Proteomes" id="UP000288669"/>
    </source>
</evidence>
<dbReference type="EMBL" id="NGJZ01000002">
    <property type="protein sequence ID" value="RSU07180.1"/>
    <property type="molecule type" value="Genomic_DNA"/>
</dbReference>
<evidence type="ECO:0000256" key="4">
    <source>
        <dbReference type="ARBA" id="ARBA00023136"/>
    </source>
</evidence>
<protein>
    <submittedName>
        <fullName evidence="7">Metal ABC transporter substrate-binding protein</fullName>
    </submittedName>
</protein>
<keyword evidence="3" id="KW-0732">Signal</keyword>
<evidence type="ECO:0000256" key="3">
    <source>
        <dbReference type="ARBA" id="ARBA00022729"/>
    </source>
</evidence>